<keyword evidence="3" id="KW-1185">Reference proteome</keyword>
<feature type="compositionally biased region" description="Polar residues" evidence="1">
    <location>
        <begin position="152"/>
        <end position="169"/>
    </location>
</feature>
<feature type="region of interest" description="Disordered" evidence="1">
    <location>
        <begin position="1"/>
        <end position="34"/>
    </location>
</feature>
<evidence type="ECO:0000313" key="3">
    <source>
        <dbReference type="Proteomes" id="UP000439903"/>
    </source>
</evidence>
<dbReference type="Proteomes" id="UP000439903">
    <property type="component" value="Unassembled WGS sequence"/>
</dbReference>
<gene>
    <name evidence="2" type="ORF">F8M41_007574</name>
</gene>
<feature type="compositionally biased region" description="Low complexity" evidence="1">
    <location>
        <begin position="171"/>
        <end position="181"/>
    </location>
</feature>
<feature type="region of interest" description="Disordered" evidence="1">
    <location>
        <begin position="149"/>
        <end position="181"/>
    </location>
</feature>
<proteinExistence type="predicted"/>
<evidence type="ECO:0000313" key="2">
    <source>
        <dbReference type="EMBL" id="KAF0415744.1"/>
    </source>
</evidence>
<dbReference type="AlphaFoldDB" id="A0A8H3X5I8"/>
<accession>A0A8H3X5I8</accession>
<protein>
    <submittedName>
        <fullName evidence="2">Uncharacterized protein</fullName>
    </submittedName>
</protein>
<comment type="caution">
    <text evidence="2">The sequence shown here is derived from an EMBL/GenBank/DDBJ whole genome shotgun (WGS) entry which is preliminary data.</text>
</comment>
<name>A0A8H3X5I8_GIGMA</name>
<reference evidence="2 3" key="1">
    <citation type="journal article" date="2019" name="Environ. Microbiol.">
        <title>At the nexus of three kingdoms: the genome of the mycorrhizal fungus Gigaspora margarita provides insights into plant, endobacterial and fungal interactions.</title>
        <authorList>
            <person name="Venice F."/>
            <person name="Ghignone S."/>
            <person name="Salvioli di Fossalunga A."/>
            <person name="Amselem J."/>
            <person name="Novero M."/>
            <person name="Xianan X."/>
            <person name="Sedzielewska Toro K."/>
            <person name="Morin E."/>
            <person name="Lipzen A."/>
            <person name="Grigoriev I.V."/>
            <person name="Henrissat B."/>
            <person name="Martin F.M."/>
            <person name="Bonfante P."/>
        </authorList>
    </citation>
    <scope>NUCLEOTIDE SEQUENCE [LARGE SCALE GENOMIC DNA]</scope>
    <source>
        <strain evidence="2 3">BEG34</strain>
    </source>
</reference>
<dbReference type="EMBL" id="WTPW01001767">
    <property type="protein sequence ID" value="KAF0415744.1"/>
    <property type="molecule type" value="Genomic_DNA"/>
</dbReference>
<evidence type="ECO:0000256" key="1">
    <source>
        <dbReference type="SAM" id="MobiDB-lite"/>
    </source>
</evidence>
<sequence length="375" mass="41778">MDDEKVNDVPESNGKVNPIEYVDETSNDEGLNRSEKTKVEYIPMMSDVINPDQNGVGDERVVEFGGSSSDRRKTDNRVVNDVGRILNSDCRDFLLNNRIRDPAWLRSSEHRLIKMHGVATIVGRKANFKRYNTAPYQINKIMKMNINNSKSEANNSKGESNGSLSSPLTASPVSNRSSLSPSSSLSLLVISNLSPNGESFSATNLGPSALKSLSLKKSKLSSKVGSNLSSKNNTGISFIPRLLSSSKLSPFVEKNKENVPLFGGGATIRELMLPIYENADAYDVIKIGVLCINDRLYENYPYNLILKKCQQNLDNLVPSSEISERISKRINEISDISDIKEAERVIKSWHNNDELFSDDFDASILNFIRNLFEKM</sequence>
<organism evidence="2 3">
    <name type="scientific">Gigaspora margarita</name>
    <dbReference type="NCBI Taxonomy" id="4874"/>
    <lineage>
        <taxon>Eukaryota</taxon>
        <taxon>Fungi</taxon>
        <taxon>Fungi incertae sedis</taxon>
        <taxon>Mucoromycota</taxon>
        <taxon>Glomeromycotina</taxon>
        <taxon>Glomeromycetes</taxon>
        <taxon>Diversisporales</taxon>
        <taxon>Gigasporaceae</taxon>
        <taxon>Gigaspora</taxon>
    </lineage>
</organism>